<dbReference type="GO" id="GO:0015648">
    <property type="term" value="F:lipid-linked peptidoglycan transporter activity"/>
    <property type="evidence" value="ECO:0007669"/>
    <property type="project" value="TreeGrafter"/>
</dbReference>
<dbReference type="GO" id="GO:0032153">
    <property type="term" value="C:cell division site"/>
    <property type="evidence" value="ECO:0007669"/>
    <property type="project" value="TreeGrafter"/>
</dbReference>
<evidence type="ECO:0000256" key="6">
    <source>
        <dbReference type="ARBA" id="ARBA00022984"/>
    </source>
</evidence>
<feature type="transmembrane region" description="Helical" evidence="12">
    <location>
        <begin position="94"/>
        <end position="116"/>
    </location>
</feature>
<evidence type="ECO:0000256" key="4">
    <source>
        <dbReference type="ARBA" id="ARBA00022692"/>
    </source>
</evidence>
<keyword evidence="8 12" id="KW-0472">Membrane</keyword>
<feature type="transmembrane region" description="Helical" evidence="12">
    <location>
        <begin position="208"/>
        <end position="228"/>
    </location>
</feature>
<evidence type="ECO:0000256" key="10">
    <source>
        <dbReference type="ARBA" id="ARBA00044770"/>
    </source>
</evidence>
<dbReference type="InterPro" id="IPR001182">
    <property type="entry name" value="FtsW/RodA"/>
</dbReference>
<keyword evidence="6" id="KW-0573">Peptidoglycan synthesis</keyword>
<dbReference type="EMBL" id="UINC01022521">
    <property type="protein sequence ID" value="SVA92318.1"/>
    <property type="molecule type" value="Genomic_DNA"/>
</dbReference>
<dbReference type="AlphaFoldDB" id="A0A381ZSQ9"/>
<comment type="subcellular location">
    <subcellularLocation>
        <location evidence="1">Membrane</location>
        <topology evidence="1">Multi-pass membrane protein</topology>
    </subcellularLocation>
</comment>
<feature type="transmembrane region" description="Helical" evidence="12">
    <location>
        <begin position="327"/>
        <end position="350"/>
    </location>
</feature>
<evidence type="ECO:0000256" key="7">
    <source>
        <dbReference type="ARBA" id="ARBA00022989"/>
    </source>
</evidence>
<dbReference type="EC" id="2.4.99.28" evidence="10"/>
<keyword evidence="7 12" id="KW-1133">Transmembrane helix</keyword>
<keyword evidence="4 12" id="KW-0812">Transmembrane</keyword>
<evidence type="ECO:0000256" key="9">
    <source>
        <dbReference type="ARBA" id="ARBA00032370"/>
    </source>
</evidence>
<feature type="transmembrane region" description="Helical" evidence="12">
    <location>
        <begin position="27"/>
        <end position="48"/>
    </location>
</feature>
<feature type="transmembrane region" description="Helical" evidence="12">
    <location>
        <begin position="69"/>
        <end position="88"/>
    </location>
</feature>
<dbReference type="GO" id="GO:0009252">
    <property type="term" value="P:peptidoglycan biosynthetic process"/>
    <property type="evidence" value="ECO:0007669"/>
    <property type="project" value="UniProtKB-KW"/>
</dbReference>
<evidence type="ECO:0000313" key="13">
    <source>
        <dbReference type="EMBL" id="SVA92318.1"/>
    </source>
</evidence>
<protein>
    <recommendedName>
        <fullName evidence="10">peptidoglycan glycosyltransferase</fullName>
        <ecNumber evidence="10">2.4.99.28</ecNumber>
    </recommendedName>
    <alternativeName>
        <fullName evidence="9">Peptidoglycan polymerase</fullName>
    </alternativeName>
</protein>
<feature type="transmembrane region" description="Helical" evidence="12">
    <location>
        <begin position="293"/>
        <end position="315"/>
    </location>
</feature>
<evidence type="ECO:0000256" key="2">
    <source>
        <dbReference type="ARBA" id="ARBA00022676"/>
    </source>
</evidence>
<sequence length="392" mass="42088">MTARPVDVAPTGPVRFPDSGLARGWEASALTVLTALLLIFGLVSLYNASSIFAMEQELADTYYVVRQGIGVAIGVVIMAICAFIPYSVWSRLSWPLLLISIGSLVLLVVPWTESIAPSINGSRRWLRIGITVQPSEFAKIAIVVWTAGMAVKKTSQFRSLRRGLAPFLVAWAMLVIPIAIEPDFSTAFLIGLLGLIIVFSAGARISHFIFLGLVLAPIVYWQIAGVGFRADRFEAFLNPASEQTGAGYQSYQALLGMGSGGWFGVGIGQGRQRFGFLPEAHNDFIFSMIGEEWGFIGVLVLLMMYVTLVLVGFRIARRAPDLFGELLALGFTSLIALQALLHMGVGLGLLPTTGLALPLVSYGRSNLIVTLASLGILMSVARAAPGIKVARA</sequence>
<name>A0A381ZSQ9_9ZZZZ</name>
<reference evidence="13" key="1">
    <citation type="submission" date="2018-05" db="EMBL/GenBank/DDBJ databases">
        <authorList>
            <person name="Lanie J.A."/>
            <person name="Ng W.-L."/>
            <person name="Kazmierczak K.M."/>
            <person name="Andrzejewski T.M."/>
            <person name="Davidsen T.M."/>
            <person name="Wayne K.J."/>
            <person name="Tettelin H."/>
            <person name="Glass J.I."/>
            <person name="Rusch D."/>
            <person name="Podicherti R."/>
            <person name="Tsui H.-C.T."/>
            <person name="Winkler M.E."/>
        </authorList>
    </citation>
    <scope>NUCLEOTIDE SEQUENCE</scope>
</reference>
<keyword evidence="2" id="KW-0328">Glycosyltransferase</keyword>
<accession>A0A381ZSQ9</accession>
<keyword evidence="5" id="KW-0133">Cell shape</keyword>
<evidence type="ECO:0000256" key="5">
    <source>
        <dbReference type="ARBA" id="ARBA00022960"/>
    </source>
</evidence>
<organism evidence="13">
    <name type="scientific">marine metagenome</name>
    <dbReference type="NCBI Taxonomy" id="408172"/>
    <lineage>
        <taxon>unclassified sequences</taxon>
        <taxon>metagenomes</taxon>
        <taxon>ecological metagenomes</taxon>
    </lineage>
</organism>
<evidence type="ECO:0000256" key="11">
    <source>
        <dbReference type="ARBA" id="ARBA00049902"/>
    </source>
</evidence>
<dbReference type="GO" id="GO:0005886">
    <property type="term" value="C:plasma membrane"/>
    <property type="evidence" value="ECO:0007669"/>
    <property type="project" value="TreeGrafter"/>
</dbReference>
<feature type="transmembrane region" description="Helical" evidence="12">
    <location>
        <begin position="163"/>
        <end position="180"/>
    </location>
</feature>
<proteinExistence type="predicted"/>
<dbReference type="GO" id="GO:0008360">
    <property type="term" value="P:regulation of cell shape"/>
    <property type="evidence" value="ECO:0007669"/>
    <property type="project" value="UniProtKB-KW"/>
</dbReference>
<dbReference type="PANTHER" id="PTHR30474:SF2">
    <property type="entry name" value="PEPTIDOGLYCAN GLYCOSYLTRANSFERASE FTSW-RELATED"/>
    <property type="match status" value="1"/>
</dbReference>
<evidence type="ECO:0000256" key="3">
    <source>
        <dbReference type="ARBA" id="ARBA00022679"/>
    </source>
</evidence>
<evidence type="ECO:0000256" key="12">
    <source>
        <dbReference type="SAM" id="Phobius"/>
    </source>
</evidence>
<gene>
    <name evidence="13" type="ORF">METZ01_LOCUS145172</name>
</gene>
<keyword evidence="3" id="KW-0808">Transferase</keyword>
<evidence type="ECO:0000256" key="8">
    <source>
        <dbReference type="ARBA" id="ARBA00023136"/>
    </source>
</evidence>
<comment type="catalytic activity">
    <reaction evidence="11">
        <text>[GlcNAc-(1-&gt;4)-Mur2Ac(oyl-L-Ala-gamma-D-Glu-L-Lys-D-Ala-D-Ala)](n)-di-trans,octa-cis-undecaprenyl diphosphate + beta-D-GlcNAc-(1-&gt;4)-Mur2Ac(oyl-L-Ala-gamma-D-Glu-L-Lys-D-Ala-D-Ala)-di-trans,octa-cis-undecaprenyl diphosphate = [GlcNAc-(1-&gt;4)-Mur2Ac(oyl-L-Ala-gamma-D-Glu-L-Lys-D-Ala-D-Ala)](n+1)-di-trans,octa-cis-undecaprenyl diphosphate + di-trans,octa-cis-undecaprenyl diphosphate + H(+)</text>
        <dbReference type="Rhea" id="RHEA:23708"/>
        <dbReference type="Rhea" id="RHEA-COMP:9602"/>
        <dbReference type="Rhea" id="RHEA-COMP:9603"/>
        <dbReference type="ChEBI" id="CHEBI:15378"/>
        <dbReference type="ChEBI" id="CHEBI:58405"/>
        <dbReference type="ChEBI" id="CHEBI:60033"/>
        <dbReference type="ChEBI" id="CHEBI:78435"/>
        <dbReference type="EC" id="2.4.99.28"/>
    </reaction>
</comment>
<feature type="transmembrane region" description="Helical" evidence="12">
    <location>
        <begin position="186"/>
        <end position="203"/>
    </location>
</feature>
<evidence type="ECO:0000256" key="1">
    <source>
        <dbReference type="ARBA" id="ARBA00004141"/>
    </source>
</evidence>
<dbReference type="GO" id="GO:0008955">
    <property type="term" value="F:peptidoglycan glycosyltransferase activity"/>
    <property type="evidence" value="ECO:0007669"/>
    <property type="project" value="UniProtKB-EC"/>
</dbReference>
<dbReference type="GO" id="GO:0051301">
    <property type="term" value="P:cell division"/>
    <property type="evidence" value="ECO:0007669"/>
    <property type="project" value="InterPro"/>
</dbReference>
<feature type="transmembrane region" description="Helical" evidence="12">
    <location>
        <begin position="362"/>
        <end position="381"/>
    </location>
</feature>
<dbReference type="Pfam" id="PF01098">
    <property type="entry name" value="FTSW_RODA_SPOVE"/>
    <property type="match status" value="1"/>
</dbReference>
<dbReference type="PANTHER" id="PTHR30474">
    <property type="entry name" value="CELL CYCLE PROTEIN"/>
    <property type="match status" value="1"/>
</dbReference>